<dbReference type="Gene3D" id="3.10.50.10">
    <property type="match status" value="1"/>
</dbReference>
<dbReference type="Pfam" id="PF00704">
    <property type="entry name" value="Glyco_hydro_18"/>
    <property type="match status" value="1"/>
</dbReference>
<evidence type="ECO:0000256" key="1">
    <source>
        <dbReference type="ARBA" id="ARBA00000822"/>
    </source>
</evidence>
<evidence type="ECO:0000259" key="9">
    <source>
        <dbReference type="PROSITE" id="PS51910"/>
    </source>
</evidence>
<keyword evidence="3 6" id="KW-0378">Hydrolase</keyword>
<dbReference type="RefSeq" id="WP_130142474.1">
    <property type="nucleotide sequence ID" value="NZ_SGIT01000003.1"/>
</dbReference>
<dbReference type="PROSITE" id="PS01095">
    <property type="entry name" value="GH18_1"/>
    <property type="match status" value="1"/>
</dbReference>
<keyword evidence="8" id="KW-0472">Membrane</keyword>
<feature type="domain" description="GH18" evidence="9">
    <location>
        <begin position="22"/>
        <end position="348"/>
    </location>
</feature>
<name>A0A4Q6XPZ0_9SPHI</name>
<keyword evidence="8" id="KW-0812">Transmembrane</keyword>
<dbReference type="SMART" id="SM00636">
    <property type="entry name" value="Glyco_18"/>
    <property type="match status" value="1"/>
</dbReference>
<dbReference type="SUPFAM" id="SSF54556">
    <property type="entry name" value="Chitinase insertion domain"/>
    <property type="match status" value="1"/>
</dbReference>
<dbReference type="InterPro" id="IPR001223">
    <property type="entry name" value="Glyco_hydro18_cat"/>
</dbReference>
<dbReference type="PROSITE" id="PS51257">
    <property type="entry name" value="PROKAR_LIPOPROTEIN"/>
    <property type="match status" value="1"/>
</dbReference>
<gene>
    <name evidence="10" type="ORF">EWE74_15275</name>
</gene>
<dbReference type="PROSITE" id="PS51910">
    <property type="entry name" value="GH18_2"/>
    <property type="match status" value="1"/>
</dbReference>
<dbReference type="AlphaFoldDB" id="A0A4Q6XPZ0"/>
<comment type="similarity">
    <text evidence="7">Belongs to the glycosyl hydrolase 18 family.</text>
</comment>
<dbReference type="EMBL" id="SGIT01000003">
    <property type="protein sequence ID" value="RZF58689.1"/>
    <property type="molecule type" value="Genomic_DNA"/>
</dbReference>
<keyword evidence="8" id="KW-1133">Transmembrane helix</keyword>
<dbReference type="GO" id="GO:0008061">
    <property type="term" value="F:chitin binding"/>
    <property type="evidence" value="ECO:0007669"/>
    <property type="project" value="InterPro"/>
</dbReference>
<organism evidence="10 11">
    <name type="scientific">Sphingobacterium corticibacterium</name>
    <dbReference type="NCBI Taxonomy" id="2484746"/>
    <lineage>
        <taxon>Bacteria</taxon>
        <taxon>Pseudomonadati</taxon>
        <taxon>Bacteroidota</taxon>
        <taxon>Sphingobacteriia</taxon>
        <taxon>Sphingobacteriales</taxon>
        <taxon>Sphingobacteriaceae</taxon>
        <taxon>Sphingobacterium</taxon>
    </lineage>
</organism>
<keyword evidence="4" id="KW-0119">Carbohydrate metabolism</keyword>
<evidence type="ECO:0000256" key="4">
    <source>
        <dbReference type="ARBA" id="ARBA00023024"/>
    </source>
</evidence>
<keyword evidence="4" id="KW-0146">Chitin degradation</keyword>
<protein>
    <recommendedName>
        <fullName evidence="2">chitinase</fullName>
        <ecNumber evidence="2">3.2.1.14</ecNumber>
    </recommendedName>
</protein>
<evidence type="ECO:0000256" key="3">
    <source>
        <dbReference type="ARBA" id="ARBA00022801"/>
    </source>
</evidence>
<evidence type="ECO:0000256" key="7">
    <source>
        <dbReference type="RuleBase" id="RU004453"/>
    </source>
</evidence>
<comment type="caution">
    <text evidence="10">The sequence shown here is derived from an EMBL/GenBank/DDBJ whole genome shotgun (WGS) entry which is preliminary data.</text>
</comment>
<dbReference type="InterPro" id="IPR001579">
    <property type="entry name" value="Glyco_hydro_18_chit_AS"/>
</dbReference>
<sequence length="348" mass="38727">MVYVREPSNRKAVFCFYLFFLVVLVGWYPQTTLACKKADGVIIAYVTSWTAVMPDPAYVTHINYAFGHVNDNFDGVRVDKPERLQALVALKKQSPHLNVLLSIGGWGSGRFSEMAASPGRREEFAKDCLRIVEQFKLDGIDIDWEYPTSSAGGISSSPADTENFTLLMHDIRSAIGKGKLLTLASAANGKYIAFRDIASTVDFVNIMTYDSGNPPYHHASLYRSPLSGGTTCEEAVAAHVKAGMPVEKLVLGIPFYGRGNKKEVKSFIDYKDLLKLEGFEKKWDDEAKANYMINRDGEFVLTYETPESIALKCAYVRDQGLLGAMYWEYAGDTSEGILRRAVYNGIIK</sequence>
<feature type="transmembrane region" description="Helical" evidence="8">
    <location>
        <begin position="12"/>
        <end position="29"/>
    </location>
</feature>
<dbReference type="Gene3D" id="3.20.20.80">
    <property type="entry name" value="Glycosidases"/>
    <property type="match status" value="2"/>
</dbReference>
<evidence type="ECO:0000256" key="5">
    <source>
        <dbReference type="ARBA" id="ARBA00023295"/>
    </source>
</evidence>
<keyword evidence="4" id="KW-0624">Polysaccharide degradation</keyword>
<dbReference type="GO" id="GO:0008843">
    <property type="term" value="F:endochitinase activity"/>
    <property type="evidence" value="ECO:0007669"/>
    <property type="project" value="UniProtKB-EC"/>
</dbReference>
<comment type="catalytic activity">
    <reaction evidence="1">
        <text>Random endo-hydrolysis of N-acetyl-beta-D-glucosaminide (1-&gt;4)-beta-linkages in chitin and chitodextrins.</text>
        <dbReference type="EC" id="3.2.1.14"/>
    </reaction>
</comment>
<dbReference type="InterPro" id="IPR011583">
    <property type="entry name" value="Chitinase_II/V-like_cat"/>
</dbReference>
<dbReference type="InterPro" id="IPR050314">
    <property type="entry name" value="Glycosyl_Hydrlase_18"/>
</dbReference>
<dbReference type="SUPFAM" id="SSF51445">
    <property type="entry name" value="(Trans)glycosidases"/>
    <property type="match status" value="1"/>
</dbReference>
<dbReference type="PANTHER" id="PTHR11177:SF317">
    <property type="entry name" value="CHITINASE 12-RELATED"/>
    <property type="match status" value="1"/>
</dbReference>
<keyword evidence="5 6" id="KW-0326">Glycosidase</keyword>
<proteinExistence type="inferred from homology"/>
<dbReference type="PANTHER" id="PTHR11177">
    <property type="entry name" value="CHITINASE"/>
    <property type="match status" value="1"/>
</dbReference>
<dbReference type="InterPro" id="IPR029070">
    <property type="entry name" value="Chitinase_insertion_sf"/>
</dbReference>
<evidence type="ECO:0000256" key="6">
    <source>
        <dbReference type="RuleBase" id="RU000489"/>
    </source>
</evidence>
<dbReference type="GO" id="GO:0005975">
    <property type="term" value="P:carbohydrate metabolic process"/>
    <property type="evidence" value="ECO:0007669"/>
    <property type="project" value="InterPro"/>
</dbReference>
<reference evidence="10 11" key="1">
    <citation type="submission" date="2019-02" db="EMBL/GenBank/DDBJ databases">
        <authorList>
            <person name="Li Y."/>
        </authorList>
    </citation>
    <scope>NUCLEOTIDE SEQUENCE [LARGE SCALE GENOMIC DNA]</scope>
    <source>
        <strain evidence="10 11">30C10-4-7</strain>
    </source>
</reference>
<dbReference type="OrthoDB" id="9775889at2"/>
<dbReference type="Proteomes" id="UP000292855">
    <property type="component" value="Unassembled WGS sequence"/>
</dbReference>
<dbReference type="CDD" id="cd06548">
    <property type="entry name" value="GH18_chitinase"/>
    <property type="match status" value="1"/>
</dbReference>
<evidence type="ECO:0000256" key="2">
    <source>
        <dbReference type="ARBA" id="ARBA00012729"/>
    </source>
</evidence>
<evidence type="ECO:0000313" key="10">
    <source>
        <dbReference type="EMBL" id="RZF58689.1"/>
    </source>
</evidence>
<dbReference type="InterPro" id="IPR017853">
    <property type="entry name" value="GH"/>
</dbReference>
<accession>A0A4Q6XPZ0</accession>
<evidence type="ECO:0000256" key="8">
    <source>
        <dbReference type="SAM" id="Phobius"/>
    </source>
</evidence>
<dbReference type="GO" id="GO:0006032">
    <property type="term" value="P:chitin catabolic process"/>
    <property type="evidence" value="ECO:0007669"/>
    <property type="project" value="UniProtKB-KW"/>
</dbReference>
<keyword evidence="11" id="KW-1185">Reference proteome</keyword>
<dbReference type="EC" id="3.2.1.14" evidence="2"/>
<evidence type="ECO:0000313" key="11">
    <source>
        <dbReference type="Proteomes" id="UP000292855"/>
    </source>
</evidence>